<dbReference type="SUPFAM" id="SSF81901">
    <property type="entry name" value="HCP-like"/>
    <property type="match status" value="1"/>
</dbReference>
<reference evidence="1" key="1">
    <citation type="submission" date="2022-10" db="EMBL/GenBank/DDBJ databases">
        <title>Catenovulum adriacola sp. nov. isolated in the Harbour of Susak.</title>
        <authorList>
            <person name="Schoch T."/>
            <person name="Reich S.J."/>
            <person name="Stoeferle S."/>
            <person name="Flaiz M."/>
            <person name="Kazda M."/>
            <person name="Riedel C.U."/>
            <person name="Duerre P."/>
        </authorList>
    </citation>
    <scope>NUCLEOTIDE SEQUENCE</scope>
    <source>
        <strain evidence="1">TS8</strain>
    </source>
</reference>
<evidence type="ECO:0000313" key="1">
    <source>
        <dbReference type="EMBL" id="WAJ69899.1"/>
    </source>
</evidence>
<dbReference type="InterPro" id="IPR050767">
    <property type="entry name" value="Sel1_AlgK"/>
</dbReference>
<name>A0ABY7AK44_9ALTE</name>
<dbReference type="Pfam" id="PF08238">
    <property type="entry name" value="Sel1"/>
    <property type="match status" value="4"/>
</dbReference>
<proteinExistence type="predicted"/>
<dbReference type="SMART" id="SM00671">
    <property type="entry name" value="SEL1"/>
    <property type="match status" value="5"/>
</dbReference>
<dbReference type="PANTHER" id="PTHR11102">
    <property type="entry name" value="SEL-1-LIKE PROTEIN"/>
    <property type="match status" value="1"/>
</dbReference>
<sequence>MYLIRLICLTLSLLIMLAGCATRSEHKWPIQPNVDYFSLADHGYQQWLKQRSNLVLLAQAKRDFESALQLQPEQINAQYYHYRASASLSMALDKINEDELLSYFNEMNLSLYPETVSPAYVTYAIKYNQAKQANQLQQRFSELKTIIQRAIKQNPYNTQNWIILSELYQQQDQVDLSIAAATQAYKMQPDEIESVKAMALGINIKAESTSCVYEQTDLLQTSLVYFNKALQLSQQASDYLEYSAFQLLRLGDIKQAQLNALKAFKRSASYTNSLLTFETSLLLGDYETAAQALIPMSKEFAPEQARKYQLLLSIAQQDVELTGHYLGQFLNQESHEQLDIYTALLVDHVQKQRPKNEFLSRPFIESSNTLSEFYQASSSDLQANAKLLESASDTCSLANAHYFIGFKAFSESNYKQAYKHFNQVVGYKNYRQPSYLWAHAMLQTAEMGHYANYLSTMQEQIKQADANAQFELGVEYFLAKLVPYDLPKALSLLESSAAQKNEKALNLLAYLYSDSEKIERNIVKAIDYYQQSAEQGNAYALYQLGLIYQDGIAVNKDEQLAVEYYLASIKQGGTAALLNLANLYLQGQGVAQSNEKAWHYLKQSALSGDYEGQIQLALFYQKQNEELVKSAAWFSIAKEQLEPGSKVANKLAQFIQTLAVPDELVQQEIEQIQPQIKHN</sequence>
<dbReference type="InterPro" id="IPR011990">
    <property type="entry name" value="TPR-like_helical_dom_sf"/>
</dbReference>
<dbReference type="PROSITE" id="PS51257">
    <property type="entry name" value="PROKAR_LIPOPROTEIN"/>
    <property type="match status" value="1"/>
</dbReference>
<dbReference type="Proteomes" id="UP001163726">
    <property type="component" value="Chromosome"/>
</dbReference>
<organism evidence="1 2">
    <name type="scientific">Catenovulum adriaticum</name>
    <dbReference type="NCBI Taxonomy" id="2984846"/>
    <lineage>
        <taxon>Bacteria</taxon>
        <taxon>Pseudomonadati</taxon>
        <taxon>Pseudomonadota</taxon>
        <taxon>Gammaproteobacteria</taxon>
        <taxon>Alteromonadales</taxon>
        <taxon>Alteromonadaceae</taxon>
        <taxon>Catenovulum</taxon>
    </lineage>
</organism>
<dbReference type="Gene3D" id="1.25.40.10">
    <property type="entry name" value="Tetratricopeptide repeat domain"/>
    <property type="match status" value="3"/>
</dbReference>
<protein>
    <submittedName>
        <fullName evidence="1">Sel1 repeat family protein</fullName>
    </submittedName>
</protein>
<dbReference type="PANTHER" id="PTHR11102:SF160">
    <property type="entry name" value="ERAD-ASSOCIATED E3 UBIQUITIN-PROTEIN LIGASE COMPONENT HRD3"/>
    <property type="match status" value="1"/>
</dbReference>
<dbReference type="RefSeq" id="WP_268074193.1">
    <property type="nucleotide sequence ID" value="NZ_CP109965.1"/>
</dbReference>
<evidence type="ECO:0000313" key="2">
    <source>
        <dbReference type="Proteomes" id="UP001163726"/>
    </source>
</evidence>
<dbReference type="EMBL" id="CP109965">
    <property type="protein sequence ID" value="WAJ69899.1"/>
    <property type="molecule type" value="Genomic_DNA"/>
</dbReference>
<dbReference type="InterPro" id="IPR006597">
    <property type="entry name" value="Sel1-like"/>
</dbReference>
<keyword evidence="2" id="KW-1185">Reference proteome</keyword>
<accession>A0ABY7AK44</accession>
<gene>
    <name evidence="1" type="ORF">OLW01_12215</name>
</gene>
<dbReference type="SUPFAM" id="SSF48452">
    <property type="entry name" value="TPR-like"/>
    <property type="match status" value="1"/>
</dbReference>